<keyword evidence="3" id="KW-1185">Reference proteome</keyword>
<evidence type="ECO:0000313" key="3">
    <source>
        <dbReference type="Proteomes" id="UP000198896"/>
    </source>
</evidence>
<dbReference type="OrthoDB" id="9797779at2"/>
<evidence type="ECO:0000256" key="1">
    <source>
        <dbReference type="SAM" id="MobiDB-lite"/>
    </source>
</evidence>
<dbReference type="InterPro" id="IPR007553">
    <property type="entry name" value="2-thiour_desulf"/>
</dbReference>
<protein>
    <submittedName>
        <fullName evidence="2">Uncharacterized conserved protein YbbK, DUF523 family</fullName>
    </submittedName>
</protein>
<dbReference type="PANTHER" id="PTHR30087">
    <property type="entry name" value="INNER MEMBRANE PROTEIN"/>
    <property type="match status" value="1"/>
</dbReference>
<gene>
    <name evidence="2" type="ORF">SAMN05216245_103186</name>
</gene>
<dbReference type="EMBL" id="FONL01000003">
    <property type="protein sequence ID" value="SFE28185.1"/>
    <property type="molecule type" value="Genomic_DNA"/>
</dbReference>
<organism evidence="2 3">
    <name type="scientific">Succiniclasticum ruminis DSM 9236</name>
    <dbReference type="NCBI Taxonomy" id="1123323"/>
    <lineage>
        <taxon>Bacteria</taxon>
        <taxon>Bacillati</taxon>
        <taxon>Bacillota</taxon>
        <taxon>Negativicutes</taxon>
        <taxon>Acidaminococcales</taxon>
        <taxon>Acidaminococcaceae</taxon>
        <taxon>Succiniclasticum</taxon>
    </lineage>
</organism>
<feature type="region of interest" description="Disordered" evidence="1">
    <location>
        <begin position="56"/>
        <end position="78"/>
    </location>
</feature>
<dbReference type="AlphaFoldDB" id="A0A1I1Z918"/>
<evidence type="ECO:0000313" key="2">
    <source>
        <dbReference type="EMBL" id="SFE28185.1"/>
    </source>
</evidence>
<accession>A0A1I1Z918</accession>
<name>A0A1I1Z918_9FIRM</name>
<feature type="compositionally biased region" description="Basic and acidic residues" evidence="1">
    <location>
        <begin position="67"/>
        <end position="78"/>
    </location>
</feature>
<sequence length="160" mass="17636">MILISACLAGRNVKYNGRNNAVPWLCEWIERHKEQVLLVCPEVMGGLATPRLPAEIQSGEADSGTSPEKRRVVNKAGEDVTEHFRRGAEKVLELVKQHHITSAVMKANSPSCSGFYIYDGTFSGTKITGRGITAELLVEHGVKVYSEEMLTPELLKELTV</sequence>
<dbReference type="PANTHER" id="PTHR30087:SF1">
    <property type="entry name" value="HYPOTHETICAL CYTOSOLIC PROTEIN"/>
    <property type="match status" value="1"/>
</dbReference>
<proteinExistence type="predicted"/>
<dbReference type="Pfam" id="PF04463">
    <property type="entry name" value="2-thiour_desulf"/>
    <property type="match status" value="1"/>
</dbReference>
<dbReference type="Proteomes" id="UP000198896">
    <property type="component" value="Unassembled WGS sequence"/>
</dbReference>
<reference evidence="2 3" key="1">
    <citation type="submission" date="2016-10" db="EMBL/GenBank/DDBJ databases">
        <authorList>
            <person name="de Groot N.N."/>
        </authorList>
    </citation>
    <scope>NUCLEOTIDE SEQUENCE [LARGE SCALE GENOMIC DNA]</scope>
    <source>
        <strain evidence="2 3">DSM 9236</strain>
    </source>
</reference>
<dbReference type="RefSeq" id="WP_093913008.1">
    <property type="nucleotide sequence ID" value="NZ_FONL01000003.1"/>
</dbReference>
<dbReference type="STRING" id="1123323.SAMN05216245_103186"/>